<dbReference type="OrthoDB" id="6132182at2759"/>
<reference evidence="4 5" key="1">
    <citation type="journal article" date="2019" name="Fungal Biol. Biotechnol.">
        <title>Draft genome sequence of fastidious pathogen Ceratobasidium theobromae, which causes vascular-streak dieback in Theobroma cacao.</title>
        <authorList>
            <person name="Ali S.S."/>
            <person name="Asman A."/>
            <person name="Shao J."/>
            <person name="Firmansyah A.P."/>
            <person name="Susilo A.W."/>
            <person name="Rosmana A."/>
            <person name="McMahon P."/>
            <person name="Junaid M."/>
            <person name="Guest D."/>
            <person name="Kheng T.Y."/>
            <person name="Meinhardt L.W."/>
            <person name="Bailey B.A."/>
        </authorList>
    </citation>
    <scope>NUCLEOTIDE SEQUENCE [LARGE SCALE GENOMIC DNA]</scope>
    <source>
        <strain evidence="4 5">CT2</strain>
    </source>
</reference>
<dbReference type="AlphaFoldDB" id="A0A5N5QFD1"/>
<dbReference type="GO" id="GO:0016491">
    <property type="term" value="F:oxidoreductase activity"/>
    <property type="evidence" value="ECO:0007669"/>
    <property type="project" value="InterPro"/>
</dbReference>
<dbReference type="GO" id="GO:0046872">
    <property type="term" value="F:metal ion binding"/>
    <property type="evidence" value="ECO:0007669"/>
    <property type="project" value="UniProtKB-KW"/>
</dbReference>
<evidence type="ECO:0000313" key="4">
    <source>
        <dbReference type="EMBL" id="KAB5590455.1"/>
    </source>
</evidence>
<name>A0A5N5QFD1_9AGAM</name>
<organism evidence="4 5">
    <name type="scientific">Ceratobasidium theobromae</name>
    <dbReference type="NCBI Taxonomy" id="1582974"/>
    <lineage>
        <taxon>Eukaryota</taxon>
        <taxon>Fungi</taxon>
        <taxon>Dikarya</taxon>
        <taxon>Basidiomycota</taxon>
        <taxon>Agaricomycotina</taxon>
        <taxon>Agaricomycetes</taxon>
        <taxon>Cantharellales</taxon>
        <taxon>Ceratobasidiaceae</taxon>
        <taxon>Ceratobasidium</taxon>
    </lineage>
</organism>
<feature type="domain" description="Tyrosinase copper-binding" evidence="3">
    <location>
        <begin position="81"/>
        <end position="285"/>
    </location>
</feature>
<dbReference type="InterPro" id="IPR008922">
    <property type="entry name" value="Di-copper_centre_dom_sf"/>
</dbReference>
<dbReference type="PANTHER" id="PTHR11474:SF126">
    <property type="entry name" value="TYROSINASE-LIKE PROTEIN TYR-1-RELATED"/>
    <property type="match status" value="1"/>
</dbReference>
<protein>
    <submittedName>
        <fullName evidence="4">Tyrosinase tyrosinase: common central domain containing protein</fullName>
    </submittedName>
</protein>
<dbReference type="Gene3D" id="1.10.1280.10">
    <property type="entry name" value="Di-copper center containing domain from catechol oxidase"/>
    <property type="match status" value="1"/>
</dbReference>
<accession>A0A5N5QFD1</accession>
<evidence type="ECO:0000256" key="2">
    <source>
        <dbReference type="ARBA" id="ARBA00023008"/>
    </source>
</evidence>
<evidence type="ECO:0000313" key="5">
    <source>
        <dbReference type="Proteomes" id="UP000383932"/>
    </source>
</evidence>
<dbReference type="InterPro" id="IPR050316">
    <property type="entry name" value="Tyrosinase/Hemocyanin"/>
</dbReference>
<comment type="caution">
    <text evidence="4">The sequence shown here is derived from an EMBL/GenBank/DDBJ whole genome shotgun (WGS) entry which is preliminary data.</text>
</comment>
<proteinExistence type="predicted"/>
<dbReference type="Pfam" id="PF00264">
    <property type="entry name" value="Tyrosinase"/>
    <property type="match status" value="1"/>
</dbReference>
<dbReference type="InterPro" id="IPR002227">
    <property type="entry name" value="Tyrosinase_Cu-bd"/>
</dbReference>
<keyword evidence="2" id="KW-0186">Copper</keyword>
<gene>
    <name evidence="4" type="ORF">CTheo_6118</name>
</gene>
<sequence>MRARNFYSVALVATFVRGDVILDASMVCSKPAQRREWRTLTIEEQVAFIDAVKCLGNLPHSASLTPQGFTPGNPPVNITSSRYDDFVYAHMDTNILDHFTALFFPWHRWLLKVFSKALQDECNYQGAFPYWNWSLDADNVTESPVFNPNEKYGLGTFGTCADNYTVHDGAFSNVIRAYPYPHLVTRHFDPYPFKYKTFEFDFLYPNMIAMEAFNPEAIESIIDGSKGNFTDFAYKVDGARAQGPHNAVHLMLPGDMKNLLSSPNDIIFYLHHGMLDCIWDKWQNRRPENAWAFGGGLTMDMGNIDIYPAGAPPAANVSSLLPTVGLSPPVSVWEMMSTKSPNLCYECIW</sequence>
<evidence type="ECO:0000256" key="1">
    <source>
        <dbReference type="ARBA" id="ARBA00022723"/>
    </source>
</evidence>
<keyword evidence="5" id="KW-1185">Reference proteome</keyword>
<dbReference type="EMBL" id="SSOP01000169">
    <property type="protein sequence ID" value="KAB5590455.1"/>
    <property type="molecule type" value="Genomic_DNA"/>
</dbReference>
<dbReference type="PANTHER" id="PTHR11474">
    <property type="entry name" value="TYROSINASE FAMILY MEMBER"/>
    <property type="match status" value="1"/>
</dbReference>
<evidence type="ECO:0000259" key="3">
    <source>
        <dbReference type="Pfam" id="PF00264"/>
    </source>
</evidence>
<dbReference type="SUPFAM" id="SSF48056">
    <property type="entry name" value="Di-copper centre-containing domain"/>
    <property type="match status" value="1"/>
</dbReference>
<keyword evidence="1" id="KW-0479">Metal-binding</keyword>
<dbReference type="Proteomes" id="UP000383932">
    <property type="component" value="Unassembled WGS sequence"/>
</dbReference>
<dbReference type="PRINTS" id="PR00092">
    <property type="entry name" value="TYROSINASE"/>
</dbReference>